<dbReference type="GO" id="GO:0034399">
    <property type="term" value="C:nuclear periphery"/>
    <property type="evidence" value="ECO:0007669"/>
    <property type="project" value="TreeGrafter"/>
</dbReference>
<dbReference type="InterPro" id="IPR044780">
    <property type="entry name" value="Heh2/Src1"/>
</dbReference>
<organism evidence="3">
    <name type="scientific">Phaeodactylum tricornutum</name>
    <name type="common">Diatom</name>
    <dbReference type="NCBI Taxonomy" id="2850"/>
    <lineage>
        <taxon>Eukaryota</taxon>
        <taxon>Sar</taxon>
        <taxon>Stramenopiles</taxon>
        <taxon>Ochrophyta</taxon>
        <taxon>Bacillariophyta</taxon>
        <taxon>Bacillariophyceae</taxon>
        <taxon>Bacillariophycidae</taxon>
        <taxon>Naviculales</taxon>
        <taxon>Phaeodactylaceae</taxon>
        <taxon>Phaeodactylum</taxon>
    </lineage>
</organism>
<dbReference type="PANTHER" id="PTHR47808">
    <property type="entry name" value="INNER NUCLEAR MEMBRANE PROTEIN HEH2-RELATED"/>
    <property type="match status" value="1"/>
</dbReference>
<name>A0A8J9X693_PHATR</name>
<gene>
    <name evidence="3" type="ORF">PTTT1_LOCUS20516</name>
</gene>
<dbReference type="GO" id="GO:0005783">
    <property type="term" value="C:endoplasmic reticulum"/>
    <property type="evidence" value="ECO:0007669"/>
    <property type="project" value="TreeGrafter"/>
</dbReference>
<feature type="compositionally biased region" description="Acidic residues" evidence="1">
    <location>
        <begin position="224"/>
        <end position="263"/>
    </location>
</feature>
<accession>A0A8J9X693</accession>
<feature type="compositionally biased region" description="Basic and acidic residues" evidence="1">
    <location>
        <begin position="188"/>
        <end position="204"/>
    </location>
</feature>
<dbReference type="Proteomes" id="UP000836788">
    <property type="component" value="Chromosome 17"/>
</dbReference>
<feature type="compositionally biased region" description="Basic and acidic residues" evidence="1">
    <location>
        <begin position="26"/>
        <end position="37"/>
    </location>
</feature>
<feature type="compositionally biased region" description="Low complexity" evidence="1">
    <location>
        <begin position="130"/>
        <end position="140"/>
    </location>
</feature>
<feature type="transmembrane region" description="Helical" evidence="2">
    <location>
        <begin position="521"/>
        <end position="540"/>
    </location>
</feature>
<proteinExistence type="predicted"/>
<feature type="compositionally biased region" description="Basic and acidic residues" evidence="1">
    <location>
        <begin position="48"/>
        <end position="60"/>
    </location>
</feature>
<dbReference type="AlphaFoldDB" id="A0A8J9X693"/>
<protein>
    <recommendedName>
        <fullName evidence="4">Man1/Src1 C-terminal domain-containing protein</fullName>
    </recommendedName>
</protein>
<feature type="region of interest" description="Disordered" evidence="1">
    <location>
        <begin position="1"/>
        <end position="263"/>
    </location>
</feature>
<evidence type="ECO:0008006" key="4">
    <source>
        <dbReference type="Google" id="ProtNLM"/>
    </source>
</evidence>
<sequence length="658" mass="73328">MPSTAASRKRKARAPESPETAPARRSRAERESQKQAAREWAAAQVSHTRPETSAADKNEEVLQSPPKKRRLTPVVSATTSTNRKAPPSEVSKKAPAASQASETLSTSRTEAPTTPPPVKLSAVEQRARAARYMQQQSSQSPKPPPNVASEASRAPAATPPRPRTTTKAASTHVTKPVFGSPVPTSRQRHGDAARNRRRSEETHVDSLPLDEVVKTTLHTRSQANEDEISLPSDDNIDEESFLDSDEEDEDYEDDDDDEAEQEELAQARARERRLQVANDASRRGWCGSLLGVLLVIVSSMALASVFESGLSLETLAEWWSPIEPTQPCFLDTFPPGPEDDVPDLPPHCTANRQPCPDGGFCRDGHLQRCQSKYEQVSDHGDACILSADTNQTIANMVDLLRSWTIDYYCGLGDERAQDLHLREDPTTGRPLFHYSRVTGELEQGYDWNLVKTANAKDPQIFITTAVDADLFIGLHPDQPASRPLICVAKQWFVFGLGLMGTFVYSLGEFCLMFYYGRLRAAPAATVIVSVTGWLLVIFISRWQRRREAERQILLDVVTIRQAAFDRLSSAPGTALSALQLRDQLMWEHFQTSRQGRERLVKRIWPQIVHDVRQDNRVRKSLGVRDGKQDLVWTWIATTTKSPATTEDRRVAPTAVRFG</sequence>
<dbReference type="GO" id="GO:0005637">
    <property type="term" value="C:nuclear inner membrane"/>
    <property type="evidence" value="ECO:0007669"/>
    <property type="project" value="InterPro"/>
</dbReference>
<evidence type="ECO:0000313" key="3">
    <source>
        <dbReference type="EMBL" id="CAG9282723.1"/>
    </source>
</evidence>
<keyword evidence="2" id="KW-0472">Membrane</keyword>
<evidence type="ECO:0000256" key="1">
    <source>
        <dbReference type="SAM" id="MobiDB-lite"/>
    </source>
</evidence>
<dbReference type="GO" id="GO:0071763">
    <property type="term" value="P:nuclear membrane organization"/>
    <property type="evidence" value="ECO:0007669"/>
    <property type="project" value="TreeGrafter"/>
</dbReference>
<keyword evidence="2" id="KW-0812">Transmembrane</keyword>
<feature type="transmembrane region" description="Helical" evidence="2">
    <location>
        <begin position="287"/>
        <end position="306"/>
    </location>
</feature>
<keyword evidence="2" id="KW-1133">Transmembrane helix</keyword>
<feature type="compositionally biased region" description="Polar residues" evidence="1">
    <location>
        <begin position="98"/>
        <end position="112"/>
    </location>
</feature>
<dbReference type="PANTHER" id="PTHR47808:SF2">
    <property type="entry name" value="LEM DOMAIN-CONTAINING PROTEIN 2"/>
    <property type="match status" value="1"/>
</dbReference>
<feature type="transmembrane region" description="Helical" evidence="2">
    <location>
        <begin position="491"/>
        <end position="515"/>
    </location>
</feature>
<dbReference type="EMBL" id="OU594958">
    <property type="protein sequence ID" value="CAG9282723.1"/>
    <property type="molecule type" value="Genomic_DNA"/>
</dbReference>
<reference evidence="3" key="1">
    <citation type="submission" date="2022-02" db="EMBL/GenBank/DDBJ databases">
        <authorList>
            <person name="Giguere J D."/>
        </authorList>
    </citation>
    <scope>NUCLEOTIDE SEQUENCE</scope>
    <source>
        <strain evidence="3">CCAP 1055/1</strain>
    </source>
</reference>
<dbReference type="GO" id="GO:0003682">
    <property type="term" value="F:chromatin binding"/>
    <property type="evidence" value="ECO:0007669"/>
    <property type="project" value="InterPro"/>
</dbReference>
<evidence type="ECO:0000256" key="2">
    <source>
        <dbReference type="SAM" id="Phobius"/>
    </source>
</evidence>